<protein>
    <submittedName>
        <fullName evidence="1">Uncharacterized protein</fullName>
    </submittedName>
</protein>
<dbReference type="KEGG" id="dmm:dnm_074530"/>
<accession>A0A975BTJ3</accession>
<evidence type="ECO:0000313" key="1">
    <source>
        <dbReference type="EMBL" id="QTA91386.1"/>
    </source>
</evidence>
<dbReference type="Proteomes" id="UP000663722">
    <property type="component" value="Chromosome"/>
</dbReference>
<organism evidence="1 2">
    <name type="scientific">Desulfonema magnum</name>
    <dbReference type="NCBI Taxonomy" id="45655"/>
    <lineage>
        <taxon>Bacteria</taxon>
        <taxon>Pseudomonadati</taxon>
        <taxon>Thermodesulfobacteriota</taxon>
        <taxon>Desulfobacteria</taxon>
        <taxon>Desulfobacterales</taxon>
        <taxon>Desulfococcaceae</taxon>
        <taxon>Desulfonema</taxon>
    </lineage>
</organism>
<dbReference type="EMBL" id="CP061800">
    <property type="protein sequence ID" value="QTA91386.1"/>
    <property type="molecule type" value="Genomic_DNA"/>
</dbReference>
<proteinExistence type="predicted"/>
<keyword evidence="2" id="KW-1185">Reference proteome</keyword>
<gene>
    <name evidence="1" type="ORF">dnm_074530</name>
</gene>
<sequence length="39" mass="4428">MVKNFPSFDRCYLPVEPGKSAKCENSVDNKILRTLKISV</sequence>
<dbReference type="AlphaFoldDB" id="A0A975BTJ3"/>
<reference evidence="1" key="1">
    <citation type="journal article" date="2021" name="Microb. Physiol.">
        <title>Proteogenomic Insights into the Physiology of Marine, Sulfate-Reducing, Filamentous Desulfonema limicola and Desulfonema magnum.</title>
        <authorList>
            <person name="Schnaars V."/>
            <person name="Wohlbrand L."/>
            <person name="Scheve S."/>
            <person name="Hinrichs C."/>
            <person name="Reinhardt R."/>
            <person name="Rabus R."/>
        </authorList>
    </citation>
    <scope>NUCLEOTIDE SEQUENCE</scope>
    <source>
        <strain evidence="1">4be13</strain>
    </source>
</reference>
<evidence type="ECO:0000313" key="2">
    <source>
        <dbReference type="Proteomes" id="UP000663722"/>
    </source>
</evidence>
<name>A0A975BTJ3_9BACT</name>